<feature type="transmembrane region" description="Helical" evidence="7">
    <location>
        <begin position="219"/>
        <end position="239"/>
    </location>
</feature>
<evidence type="ECO:0000256" key="3">
    <source>
        <dbReference type="ARBA" id="ARBA00022692"/>
    </source>
</evidence>
<evidence type="ECO:0000313" key="9">
    <source>
        <dbReference type="EMBL" id="KFH45113.1"/>
    </source>
</evidence>
<name>A0A086T6Y1_HAPC1</name>
<feature type="transmembrane region" description="Helical" evidence="7">
    <location>
        <begin position="366"/>
        <end position="387"/>
    </location>
</feature>
<dbReference type="PANTHER" id="PTHR23501:SF195">
    <property type="entry name" value="PEP5"/>
    <property type="match status" value="1"/>
</dbReference>
<dbReference type="InterPro" id="IPR010573">
    <property type="entry name" value="MFS_Str1/Tri12-like"/>
</dbReference>
<feature type="compositionally biased region" description="Polar residues" evidence="6">
    <location>
        <begin position="1"/>
        <end position="10"/>
    </location>
</feature>
<feature type="transmembrane region" description="Helical" evidence="7">
    <location>
        <begin position="97"/>
        <end position="114"/>
    </location>
</feature>
<feature type="transmembrane region" description="Helical" evidence="7">
    <location>
        <begin position="126"/>
        <end position="145"/>
    </location>
</feature>
<keyword evidence="4 7" id="KW-1133">Transmembrane helix</keyword>
<comment type="subcellular location">
    <subcellularLocation>
        <location evidence="1">Membrane</location>
        <topology evidence="1">Multi-pass membrane protein</topology>
    </subcellularLocation>
</comment>
<feature type="transmembrane region" description="Helical" evidence="7">
    <location>
        <begin position="151"/>
        <end position="176"/>
    </location>
</feature>
<feature type="transmembrane region" description="Helical" evidence="7">
    <location>
        <begin position="423"/>
        <end position="445"/>
    </location>
</feature>
<accession>A0A086T6Y1</accession>
<feature type="transmembrane region" description="Helical" evidence="7">
    <location>
        <begin position="59"/>
        <end position="77"/>
    </location>
</feature>
<dbReference type="CDD" id="cd06179">
    <property type="entry name" value="MFS_TRI12_like"/>
    <property type="match status" value="1"/>
</dbReference>
<dbReference type="PANTHER" id="PTHR23501">
    <property type="entry name" value="MAJOR FACILITATOR SUPERFAMILY"/>
    <property type="match status" value="1"/>
</dbReference>
<gene>
    <name evidence="9" type="ORF">ACRE_040790</name>
</gene>
<dbReference type="Pfam" id="PF06609">
    <property type="entry name" value="TRI12"/>
    <property type="match status" value="1"/>
</dbReference>
<feature type="transmembrane region" description="Helical" evidence="7">
    <location>
        <begin position="188"/>
        <end position="207"/>
    </location>
</feature>
<dbReference type="HOGENOM" id="CLU_000960_25_2_1"/>
<dbReference type="Proteomes" id="UP000029964">
    <property type="component" value="Unassembled WGS sequence"/>
</dbReference>
<dbReference type="GO" id="GO:0022857">
    <property type="term" value="F:transmembrane transporter activity"/>
    <property type="evidence" value="ECO:0007669"/>
    <property type="project" value="InterPro"/>
</dbReference>
<dbReference type="SUPFAM" id="SSF103473">
    <property type="entry name" value="MFS general substrate transporter"/>
    <property type="match status" value="1"/>
</dbReference>
<reference evidence="10" key="1">
    <citation type="journal article" date="2014" name="Genome Announc.">
        <title>Genome sequence and annotation of Acremonium chrysogenum, producer of the beta-lactam antibiotic cephalosporin C.</title>
        <authorList>
            <person name="Terfehr D."/>
            <person name="Dahlmann T.A."/>
            <person name="Specht T."/>
            <person name="Zadra I."/>
            <person name="Kuernsteiner H."/>
            <person name="Kueck U."/>
        </authorList>
    </citation>
    <scope>NUCLEOTIDE SEQUENCE [LARGE SCALE GENOMIC DNA]</scope>
    <source>
        <strain evidence="10">ATCC 11550 / CBS 779.69 / DSM 880 / IAM 14645 / JCM 23072 / IMI 49137</strain>
    </source>
</reference>
<protein>
    <submittedName>
        <fullName evidence="9">Putative transporter-like protein</fullName>
    </submittedName>
</protein>
<feature type="domain" description="Major facilitator superfamily (MFS) profile" evidence="8">
    <location>
        <begin position="59"/>
        <end position="508"/>
    </location>
</feature>
<feature type="transmembrane region" description="Helical" evidence="7">
    <location>
        <begin position="290"/>
        <end position="309"/>
    </location>
</feature>
<evidence type="ECO:0000259" key="8">
    <source>
        <dbReference type="PROSITE" id="PS50850"/>
    </source>
</evidence>
<sequence length="597" mass="65166">MSVDEVTTTPPERASADKATSDDIEKVNTNHAENKKEETNKEASYIPQNDEDYNVTFKTWIVVWILAWSYGISFWIVPTFSGVQGMIATQLGDVTKQAWYIPVYTMTVTMAFMICGANSDLFGRRWFIVGGNVLLFIGYIVGATAKNNISMIVGMAFIGFCWAQGGGNAQLAAFALPELLPNKWRHSAIVLADIGVFFSVVVGPVAGRFAAQHGENWRWLFYGPAIAVALSFIGLYLYYFPPKHPRGLPTKQALRELDYVGCVLFILATTLILVGIVYTTTLPSSDRRVIGTLCSGFGALVAFALWETFAPLKQPLTPTRIFTRDHGRMLTAPFIVGFVVTMFYYCLNVVYPTMIAVFFTDENTDFRYAVVLTLPQNLGLTFGAVLLTCFGSWIGRWRWTLTGSVTIMVVFGALLALATPDRFGMVIAFIFLSEVGFGWAQYLSIAYIQFGTDQVELGISGGLAGVARFAGGSVAISIYQTILTNVQSKEAARLIPAAATAAGLPESSVEALIGALPLGSAALKEVPGITSEIIAAASAAFKQSYVVGLRTTCLSSLSFGVIGIIACIFCQDIEHKMNDKIEVFLENDEHAEKNRFH</sequence>
<feature type="transmembrane region" description="Helical" evidence="7">
    <location>
        <begin position="259"/>
        <end position="278"/>
    </location>
</feature>
<evidence type="ECO:0000256" key="7">
    <source>
        <dbReference type="SAM" id="Phobius"/>
    </source>
</evidence>
<evidence type="ECO:0000313" key="10">
    <source>
        <dbReference type="Proteomes" id="UP000029964"/>
    </source>
</evidence>
<evidence type="ECO:0000256" key="5">
    <source>
        <dbReference type="ARBA" id="ARBA00023136"/>
    </source>
</evidence>
<feature type="compositionally biased region" description="Basic and acidic residues" evidence="6">
    <location>
        <begin position="14"/>
        <end position="41"/>
    </location>
</feature>
<dbReference type="Gene3D" id="1.20.1250.20">
    <property type="entry name" value="MFS general substrate transporter like domains"/>
    <property type="match status" value="2"/>
</dbReference>
<dbReference type="AlphaFoldDB" id="A0A086T6Y1"/>
<feature type="transmembrane region" description="Helical" evidence="7">
    <location>
        <begin position="399"/>
        <end position="417"/>
    </location>
</feature>
<keyword evidence="10" id="KW-1185">Reference proteome</keyword>
<feature type="transmembrane region" description="Helical" evidence="7">
    <location>
        <begin position="547"/>
        <end position="570"/>
    </location>
</feature>
<dbReference type="EMBL" id="JPKY01000037">
    <property type="protein sequence ID" value="KFH45113.1"/>
    <property type="molecule type" value="Genomic_DNA"/>
</dbReference>
<keyword evidence="2" id="KW-0813">Transport</keyword>
<dbReference type="InterPro" id="IPR053791">
    <property type="entry name" value="MFS_Tri12-like"/>
</dbReference>
<comment type="caution">
    <text evidence="9">The sequence shown here is derived from an EMBL/GenBank/DDBJ whole genome shotgun (WGS) entry which is preliminary data.</text>
</comment>
<feature type="transmembrane region" description="Helical" evidence="7">
    <location>
        <begin position="330"/>
        <end position="360"/>
    </location>
</feature>
<evidence type="ECO:0000256" key="6">
    <source>
        <dbReference type="SAM" id="MobiDB-lite"/>
    </source>
</evidence>
<evidence type="ECO:0000256" key="1">
    <source>
        <dbReference type="ARBA" id="ARBA00004141"/>
    </source>
</evidence>
<dbReference type="InterPro" id="IPR036259">
    <property type="entry name" value="MFS_trans_sf"/>
</dbReference>
<keyword evidence="3 7" id="KW-0812">Transmembrane</keyword>
<organism evidence="9 10">
    <name type="scientific">Hapsidospora chrysogenum (strain ATCC 11550 / CBS 779.69 / DSM 880 / IAM 14645 / JCM 23072 / IMI 49137)</name>
    <name type="common">Acremonium chrysogenum</name>
    <dbReference type="NCBI Taxonomy" id="857340"/>
    <lineage>
        <taxon>Eukaryota</taxon>
        <taxon>Fungi</taxon>
        <taxon>Dikarya</taxon>
        <taxon>Ascomycota</taxon>
        <taxon>Pezizomycotina</taxon>
        <taxon>Sordariomycetes</taxon>
        <taxon>Hypocreomycetidae</taxon>
        <taxon>Hypocreales</taxon>
        <taxon>Bionectriaceae</taxon>
        <taxon>Hapsidospora</taxon>
    </lineage>
</organism>
<evidence type="ECO:0000256" key="2">
    <source>
        <dbReference type="ARBA" id="ARBA00022448"/>
    </source>
</evidence>
<dbReference type="PROSITE" id="PS50850">
    <property type="entry name" value="MFS"/>
    <property type="match status" value="1"/>
</dbReference>
<dbReference type="GO" id="GO:0005886">
    <property type="term" value="C:plasma membrane"/>
    <property type="evidence" value="ECO:0007669"/>
    <property type="project" value="TreeGrafter"/>
</dbReference>
<proteinExistence type="predicted"/>
<keyword evidence="5 7" id="KW-0472">Membrane</keyword>
<dbReference type="OrthoDB" id="4161376at2759"/>
<feature type="transmembrane region" description="Helical" evidence="7">
    <location>
        <begin position="457"/>
        <end position="479"/>
    </location>
</feature>
<evidence type="ECO:0000256" key="4">
    <source>
        <dbReference type="ARBA" id="ARBA00022989"/>
    </source>
</evidence>
<feature type="region of interest" description="Disordered" evidence="6">
    <location>
        <begin position="1"/>
        <end position="44"/>
    </location>
</feature>
<dbReference type="InterPro" id="IPR020846">
    <property type="entry name" value="MFS_dom"/>
</dbReference>